<dbReference type="InterPro" id="IPR036497">
    <property type="entry name" value="GLTP_sf"/>
</dbReference>
<gene>
    <name evidence="3" type="ORF">M409DRAFT_37613</name>
</gene>
<reference evidence="3" key="1">
    <citation type="journal article" date="2020" name="Stud. Mycol.">
        <title>101 Dothideomycetes genomes: a test case for predicting lifestyles and emergence of pathogens.</title>
        <authorList>
            <person name="Haridas S."/>
            <person name="Albert R."/>
            <person name="Binder M."/>
            <person name="Bloem J."/>
            <person name="Labutti K."/>
            <person name="Salamov A."/>
            <person name="Andreopoulos B."/>
            <person name="Baker S."/>
            <person name="Barry K."/>
            <person name="Bills G."/>
            <person name="Bluhm B."/>
            <person name="Cannon C."/>
            <person name="Castanera R."/>
            <person name="Culley D."/>
            <person name="Daum C."/>
            <person name="Ezra D."/>
            <person name="Gonzalez J."/>
            <person name="Henrissat B."/>
            <person name="Kuo A."/>
            <person name="Liang C."/>
            <person name="Lipzen A."/>
            <person name="Lutzoni F."/>
            <person name="Magnuson J."/>
            <person name="Mondo S."/>
            <person name="Nolan M."/>
            <person name="Ohm R."/>
            <person name="Pangilinan J."/>
            <person name="Park H.-J."/>
            <person name="Ramirez L."/>
            <person name="Alfaro M."/>
            <person name="Sun H."/>
            <person name="Tritt A."/>
            <person name="Yoshinaga Y."/>
            <person name="Zwiers L.-H."/>
            <person name="Turgeon B."/>
            <person name="Goodwin S."/>
            <person name="Spatafora J."/>
            <person name="Crous P."/>
            <person name="Grigoriev I."/>
        </authorList>
    </citation>
    <scope>NUCLEOTIDE SEQUENCE</scope>
    <source>
        <strain evidence="3">ATCC 36951</strain>
    </source>
</reference>
<dbReference type="FunFam" id="1.10.3520.10:FF:000001">
    <property type="entry name" value="Pleckstrin domain-containing family A member 8"/>
    <property type="match status" value="1"/>
</dbReference>
<dbReference type="AlphaFoldDB" id="A0A6A6C257"/>
<dbReference type="EMBL" id="ML993621">
    <property type="protein sequence ID" value="KAF2161121.1"/>
    <property type="molecule type" value="Genomic_DNA"/>
</dbReference>
<keyword evidence="4" id="KW-1185">Reference proteome</keyword>
<dbReference type="GeneID" id="54564037"/>
<dbReference type="RefSeq" id="XP_033662010.1">
    <property type="nucleotide sequence ID" value="XM_033810765.1"/>
</dbReference>
<dbReference type="PANTHER" id="PTHR10219:SF25">
    <property type="entry name" value="PLECKSTRIN HOMOLOGY DOMAIN-CONTAINING FAMILY A MEMBER 8"/>
    <property type="match status" value="1"/>
</dbReference>
<evidence type="ECO:0000313" key="4">
    <source>
        <dbReference type="Proteomes" id="UP000799537"/>
    </source>
</evidence>
<dbReference type="OrthoDB" id="205255at2759"/>
<accession>A0A6A6C257</accession>
<sequence length="204" mass="22890">MSFPPGGTYFDTTKRSFNQVPIDSTKDNGAISTTEFLEASEALTGLFDVLGSVAFQPVKNDMGGNIKKIRERQLAAPVESETLQDLVRNELKGKKHTATEGLVWLVRGLDFTSQALRQNLTNSSEELSKSFRDAYGNTLKQYHTFLIKPIFSAAMSATPYRADFYKKLGDDQPRVQKELDEWLVGLEKNVGILKTFLDSKEAKW</sequence>
<dbReference type="PANTHER" id="PTHR10219">
    <property type="entry name" value="GLYCOLIPID TRANSFER PROTEIN-RELATED"/>
    <property type="match status" value="1"/>
</dbReference>
<dbReference type="Pfam" id="PF08718">
    <property type="entry name" value="GLTP"/>
    <property type="match status" value="1"/>
</dbReference>
<evidence type="ECO:0000259" key="2">
    <source>
        <dbReference type="Pfam" id="PF08718"/>
    </source>
</evidence>
<protein>
    <recommendedName>
        <fullName evidence="2">Glycolipid transfer protein domain-containing protein</fullName>
    </recommendedName>
</protein>
<evidence type="ECO:0000256" key="1">
    <source>
        <dbReference type="ARBA" id="ARBA00022448"/>
    </source>
</evidence>
<dbReference type="Proteomes" id="UP000799537">
    <property type="component" value="Unassembled WGS sequence"/>
</dbReference>
<dbReference type="InterPro" id="IPR014830">
    <property type="entry name" value="Glycolipid_transfer_prot_dom"/>
</dbReference>
<dbReference type="GO" id="GO:0005829">
    <property type="term" value="C:cytosol"/>
    <property type="evidence" value="ECO:0007669"/>
    <property type="project" value="TreeGrafter"/>
</dbReference>
<evidence type="ECO:0000313" key="3">
    <source>
        <dbReference type="EMBL" id="KAF2161121.1"/>
    </source>
</evidence>
<dbReference type="GO" id="GO:1902387">
    <property type="term" value="F:ceramide 1-phosphate binding"/>
    <property type="evidence" value="ECO:0007669"/>
    <property type="project" value="TreeGrafter"/>
</dbReference>
<feature type="domain" description="Glycolipid transfer protein" evidence="2">
    <location>
        <begin position="31"/>
        <end position="169"/>
    </location>
</feature>
<dbReference type="GO" id="GO:0016020">
    <property type="term" value="C:membrane"/>
    <property type="evidence" value="ECO:0007669"/>
    <property type="project" value="TreeGrafter"/>
</dbReference>
<dbReference type="GO" id="GO:1902388">
    <property type="term" value="F:ceramide 1-phosphate transfer activity"/>
    <property type="evidence" value="ECO:0007669"/>
    <property type="project" value="TreeGrafter"/>
</dbReference>
<organism evidence="3 4">
    <name type="scientific">Zasmidium cellare ATCC 36951</name>
    <dbReference type="NCBI Taxonomy" id="1080233"/>
    <lineage>
        <taxon>Eukaryota</taxon>
        <taxon>Fungi</taxon>
        <taxon>Dikarya</taxon>
        <taxon>Ascomycota</taxon>
        <taxon>Pezizomycotina</taxon>
        <taxon>Dothideomycetes</taxon>
        <taxon>Dothideomycetidae</taxon>
        <taxon>Mycosphaerellales</taxon>
        <taxon>Mycosphaerellaceae</taxon>
        <taxon>Zasmidium</taxon>
    </lineage>
</organism>
<dbReference type="SUPFAM" id="SSF110004">
    <property type="entry name" value="Glycolipid transfer protein, GLTP"/>
    <property type="match status" value="1"/>
</dbReference>
<dbReference type="Gene3D" id="1.10.3520.10">
    <property type="entry name" value="Glycolipid transfer protein"/>
    <property type="match status" value="1"/>
</dbReference>
<name>A0A6A6C257_ZASCE</name>
<proteinExistence type="predicted"/>
<keyword evidence="1" id="KW-0813">Transport</keyword>